<dbReference type="Proteomes" id="UP000492821">
    <property type="component" value="Unassembled WGS sequence"/>
</dbReference>
<evidence type="ECO:0000313" key="2">
    <source>
        <dbReference type="Proteomes" id="UP000492821"/>
    </source>
</evidence>
<feature type="region of interest" description="Disordered" evidence="1">
    <location>
        <begin position="36"/>
        <end position="75"/>
    </location>
</feature>
<dbReference type="AlphaFoldDB" id="A0A7E4W221"/>
<dbReference type="WBParaSite" id="Pan_g5163.t1">
    <property type="protein sequence ID" value="Pan_g5163.t1"/>
    <property type="gene ID" value="Pan_g5163"/>
</dbReference>
<reference evidence="3" key="2">
    <citation type="submission" date="2020-10" db="UniProtKB">
        <authorList>
            <consortium name="WormBaseParasite"/>
        </authorList>
    </citation>
    <scope>IDENTIFICATION</scope>
</reference>
<organism evidence="2 3">
    <name type="scientific">Panagrellus redivivus</name>
    <name type="common">Microworm</name>
    <dbReference type="NCBI Taxonomy" id="6233"/>
    <lineage>
        <taxon>Eukaryota</taxon>
        <taxon>Metazoa</taxon>
        <taxon>Ecdysozoa</taxon>
        <taxon>Nematoda</taxon>
        <taxon>Chromadorea</taxon>
        <taxon>Rhabditida</taxon>
        <taxon>Tylenchina</taxon>
        <taxon>Panagrolaimomorpha</taxon>
        <taxon>Panagrolaimoidea</taxon>
        <taxon>Panagrolaimidae</taxon>
        <taxon>Panagrellus</taxon>
    </lineage>
</organism>
<protein>
    <submittedName>
        <fullName evidence="3">BTB domain-containing protein</fullName>
    </submittedName>
</protein>
<keyword evidence="2" id="KW-1185">Reference proteome</keyword>
<reference evidence="2" key="1">
    <citation type="journal article" date="2013" name="Genetics">
        <title>The draft genome and transcriptome of Panagrellus redivivus are shaped by the harsh demands of a free-living lifestyle.</title>
        <authorList>
            <person name="Srinivasan J."/>
            <person name="Dillman A.R."/>
            <person name="Macchietto M.G."/>
            <person name="Heikkinen L."/>
            <person name="Lakso M."/>
            <person name="Fracchia K.M."/>
            <person name="Antoshechkin I."/>
            <person name="Mortazavi A."/>
            <person name="Wong G."/>
            <person name="Sternberg P.W."/>
        </authorList>
    </citation>
    <scope>NUCLEOTIDE SEQUENCE [LARGE SCALE GENOMIC DNA]</scope>
    <source>
        <strain evidence="2">MT8872</strain>
    </source>
</reference>
<accession>A0A7E4W221</accession>
<evidence type="ECO:0000313" key="3">
    <source>
        <dbReference type="WBParaSite" id="Pan_g5163.t1"/>
    </source>
</evidence>
<evidence type="ECO:0000256" key="1">
    <source>
        <dbReference type="SAM" id="MobiDB-lite"/>
    </source>
</evidence>
<name>A0A7E4W221_PANRE</name>
<proteinExistence type="predicted"/>
<sequence>MPAWPIVSRAAPQALFETPSAMASKIAAKKMKFNGKKPTIPECRSPRRRRIPMSTRKETIGPISETSETDDDDPTIPSALLVRRDGFQFANRIIIESIAMDFTQSNAFRLRRIHRHGFHAVECVPAT</sequence>